<reference evidence="2" key="1">
    <citation type="submission" date="2020-04" db="EMBL/GenBank/DDBJ databases">
        <title>Description of Shewanella salipaludis sp. nov., isolated from a salt marsh.</title>
        <authorList>
            <person name="Park S."/>
            <person name="Yoon J.-H."/>
        </authorList>
    </citation>
    <scope>NUCLEOTIDE SEQUENCE</scope>
    <source>
        <strain evidence="2">SHSM-M6</strain>
    </source>
</reference>
<evidence type="ECO:0000313" key="2">
    <source>
        <dbReference type="EMBL" id="NMH66917.1"/>
    </source>
</evidence>
<accession>A0A972G235</accession>
<protein>
    <submittedName>
        <fullName evidence="2">Uncharacterized protein</fullName>
    </submittedName>
</protein>
<proteinExistence type="predicted"/>
<evidence type="ECO:0000256" key="1">
    <source>
        <dbReference type="SAM" id="MobiDB-lite"/>
    </source>
</evidence>
<gene>
    <name evidence="2" type="ORF">HC757_17295</name>
</gene>
<name>A0A972G235_9GAMM</name>
<comment type="caution">
    <text evidence="2">The sequence shown here is derived from an EMBL/GenBank/DDBJ whole genome shotgun (WGS) entry which is preliminary data.</text>
</comment>
<feature type="compositionally biased region" description="Acidic residues" evidence="1">
    <location>
        <begin position="112"/>
        <end position="134"/>
    </location>
</feature>
<dbReference type="AlphaFoldDB" id="A0A972G235"/>
<dbReference type="Proteomes" id="UP000737113">
    <property type="component" value="Unassembled WGS sequence"/>
</dbReference>
<dbReference type="EMBL" id="JAAXYH010000018">
    <property type="protein sequence ID" value="NMH66917.1"/>
    <property type="molecule type" value="Genomic_DNA"/>
</dbReference>
<keyword evidence="3" id="KW-1185">Reference proteome</keyword>
<organism evidence="2 3">
    <name type="scientific">Shewanella salipaludis</name>
    <dbReference type="NCBI Taxonomy" id="2723052"/>
    <lineage>
        <taxon>Bacteria</taxon>
        <taxon>Pseudomonadati</taxon>
        <taxon>Pseudomonadota</taxon>
        <taxon>Gammaproteobacteria</taxon>
        <taxon>Alteromonadales</taxon>
        <taxon>Shewanellaceae</taxon>
        <taxon>Shewanella</taxon>
    </lineage>
</organism>
<sequence length="134" mass="15262">MYNTAKKQLWFGELRTSKGNTIVVHDNQLPDAATGRIYLYNTDRNTIVEYVEDIVKVNLYDLDEAGVKAAEAKFGAAWEEARTQFMTKHQTRVELNNVKEAAPVRKAKPEVEPEVESESMGADFDDDWADDFDD</sequence>
<feature type="region of interest" description="Disordered" evidence="1">
    <location>
        <begin position="100"/>
        <end position="134"/>
    </location>
</feature>
<evidence type="ECO:0000313" key="3">
    <source>
        <dbReference type="Proteomes" id="UP000737113"/>
    </source>
</evidence>
<dbReference type="RefSeq" id="WP_169565643.1">
    <property type="nucleotide sequence ID" value="NZ_JAAXYH010000018.1"/>
</dbReference>